<evidence type="ECO:0000313" key="2">
    <source>
        <dbReference type="Proteomes" id="UP000616779"/>
    </source>
</evidence>
<gene>
    <name evidence="1" type="ORF">GC098_23085</name>
</gene>
<protein>
    <submittedName>
        <fullName evidence="1">Uncharacterized protein</fullName>
    </submittedName>
</protein>
<organism evidence="1 2">
    <name type="scientific">Paenibacillus phytorum</name>
    <dbReference type="NCBI Taxonomy" id="2654977"/>
    <lineage>
        <taxon>Bacteria</taxon>
        <taxon>Bacillati</taxon>
        <taxon>Bacillota</taxon>
        <taxon>Bacilli</taxon>
        <taxon>Bacillales</taxon>
        <taxon>Paenibacillaceae</taxon>
        <taxon>Paenibacillus</taxon>
    </lineage>
</organism>
<dbReference type="RefSeq" id="WP_171645653.1">
    <property type="nucleotide sequence ID" value="NZ_WHOA01000154.1"/>
</dbReference>
<sequence length="248" mass="28905">MKILTIINNAGSDFIPQYFGKYEPVKMKYDINNLDGVIELFLNESENKERRNASPPHEEGRLLLEKKRGHKVSSTISWKKNNYADFNYLSFSMGVDWMQDSSNFNRFFELSKQLITTLDLVQGNIQNQSIPYKSDPRDLKLIHPRLHWMNFFGPPYIELFGKEKLLSCPCFKMIEISDQVIALQLTEDLFEPIPEELKTAVKLHLGVDAFLEEGLTLRHYKDKTTLVPDFDFSQVLFDSTKPIENRTM</sequence>
<proteinExistence type="predicted"/>
<dbReference type="Proteomes" id="UP000616779">
    <property type="component" value="Unassembled WGS sequence"/>
</dbReference>
<dbReference type="EMBL" id="WHOA01000154">
    <property type="protein sequence ID" value="NOU74245.1"/>
    <property type="molecule type" value="Genomic_DNA"/>
</dbReference>
<keyword evidence="2" id="KW-1185">Reference proteome</keyword>
<evidence type="ECO:0000313" key="1">
    <source>
        <dbReference type="EMBL" id="NOU74245.1"/>
    </source>
</evidence>
<comment type="caution">
    <text evidence="1">The sequence shown here is derived from an EMBL/GenBank/DDBJ whole genome shotgun (WGS) entry which is preliminary data.</text>
</comment>
<reference evidence="1 2" key="1">
    <citation type="submission" date="2019-10" db="EMBL/GenBank/DDBJ databases">
        <title>Description of Paenibacillus terrestris sp. nov.</title>
        <authorList>
            <person name="Carlier A."/>
            <person name="Qi S."/>
        </authorList>
    </citation>
    <scope>NUCLEOTIDE SEQUENCE [LARGE SCALE GENOMIC DNA]</scope>
    <source>
        <strain evidence="1 2">LMG 31458</strain>
    </source>
</reference>
<accession>A0ABX1Y051</accession>
<name>A0ABX1Y051_9BACL</name>